<dbReference type="InterPro" id="IPR036013">
    <property type="entry name" value="Band_7/SPFH_dom_sf"/>
</dbReference>
<comment type="caution">
    <text evidence="3">The sequence shown here is derived from an EMBL/GenBank/DDBJ whole genome shotgun (WGS) entry which is preliminary data.</text>
</comment>
<sequence length="291" mass="31339">MNIKKISLIGAAVVAVIGLAFLGRTVTWVNPGYVGVVTQFGSVEPIPIKSGDGPTIINPTKSVVQLPTSQLYHHIKAAAATAKGQSAPTEITVAYSVKDDMWPRVYATIGGAGAINAAYFDNNVMQALKAVTGNYQADDLIQKRSEVKEKVVAELQKAIDNALAEKGLRGAIIINMIAITDFDFSKEFNDSIDAKVEAEQRAQQAESEALQKATIARAQGEVQKKIADARAYETEMLSKARAEAMSLKGAALKEAGGLLDLRKAEKWDGEVPEYHKDGTIPFINIDPRKGR</sequence>
<keyword evidence="1" id="KW-0175">Coiled coil</keyword>
<feature type="coiled-coil region" evidence="1">
    <location>
        <begin position="145"/>
        <end position="235"/>
    </location>
</feature>
<name>A0A8J7TNF1_9BACT</name>
<accession>A0A8J7TNF1</accession>
<dbReference type="CDD" id="cd03401">
    <property type="entry name" value="SPFH_prohibitin"/>
    <property type="match status" value="1"/>
</dbReference>
<dbReference type="AlphaFoldDB" id="A0A8J7TNF1"/>
<dbReference type="EMBL" id="JAFLCK010000050">
    <property type="protein sequence ID" value="MBN8662724.1"/>
    <property type="molecule type" value="Genomic_DNA"/>
</dbReference>
<dbReference type="GO" id="GO:0016020">
    <property type="term" value="C:membrane"/>
    <property type="evidence" value="ECO:0007669"/>
    <property type="project" value="InterPro"/>
</dbReference>
<gene>
    <name evidence="3" type="ORF">J0M35_20315</name>
</gene>
<dbReference type="Proteomes" id="UP000664277">
    <property type="component" value="Unassembled WGS sequence"/>
</dbReference>
<proteinExistence type="predicted"/>
<dbReference type="PANTHER" id="PTHR42911:SF2">
    <property type="entry name" value="PROHIBITIN FAMILY PROTEIN"/>
    <property type="match status" value="1"/>
</dbReference>
<reference evidence="3" key="1">
    <citation type="submission" date="2021-02" db="EMBL/GenBank/DDBJ databases">
        <title>Genome-Resolved Metagenomics of a Microbial Community Performing Photosynthetic Biological Nutrient Removal.</title>
        <authorList>
            <person name="Mcdaniel E.A."/>
        </authorList>
    </citation>
    <scope>NUCLEOTIDE SEQUENCE</scope>
    <source>
        <strain evidence="3">UWPOB_OBS1</strain>
    </source>
</reference>
<protein>
    <submittedName>
        <fullName evidence="3">Prohibitin family protein</fullName>
    </submittedName>
</protein>
<evidence type="ECO:0000313" key="3">
    <source>
        <dbReference type="EMBL" id="MBN8662724.1"/>
    </source>
</evidence>
<dbReference type="Gene3D" id="3.30.479.30">
    <property type="entry name" value="Band 7 domain"/>
    <property type="match status" value="1"/>
</dbReference>
<evidence type="ECO:0000313" key="4">
    <source>
        <dbReference type="Proteomes" id="UP000664277"/>
    </source>
</evidence>
<dbReference type="PANTHER" id="PTHR42911">
    <property type="entry name" value="MODULATOR OF FTSH PROTEASE HFLC"/>
    <property type="match status" value="1"/>
</dbReference>
<feature type="domain" description="Band 7" evidence="2">
    <location>
        <begin position="29"/>
        <end position="211"/>
    </location>
</feature>
<dbReference type="InterPro" id="IPR000163">
    <property type="entry name" value="Prohibitin"/>
</dbReference>
<organism evidence="3 4">
    <name type="scientific">Candidatus Obscuribacter phosphatis</name>
    <dbReference type="NCBI Taxonomy" id="1906157"/>
    <lineage>
        <taxon>Bacteria</taxon>
        <taxon>Bacillati</taxon>
        <taxon>Candidatus Melainabacteria</taxon>
        <taxon>Candidatus Obscuribacterales</taxon>
        <taxon>Candidatus Obscuribacteraceae</taxon>
        <taxon>Candidatus Obscuribacter</taxon>
    </lineage>
</organism>
<evidence type="ECO:0000256" key="1">
    <source>
        <dbReference type="SAM" id="Coils"/>
    </source>
</evidence>
<dbReference type="SUPFAM" id="SSF117892">
    <property type="entry name" value="Band 7/SPFH domain"/>
    <property type="match status" value="1"/>
</dbReference>
<dbReference type="Pfam" id="PF01145">
    <property type="entry name" value="Band_7"/>
    <property type="match status" value="1"/>
</dbReference>
<dbReference type="InterPro" id="IPR001107">
    <property type="entry name" value="Band_7"/>
</dbReference>
<evidence type="ECO:0000259" key="2">
    <source>
        <dbReference type="Pfam" id="PF01145"/>
    </source>
</evidence>